<accession>A0A068S5U9</accession>
<sequence>MSNLPTGNYVEAVRSSCRALVDQSPVKVSSSGVDQFLEKLDKAQYEELCIDTPMRLPLKFESISEELNLIALIDLLNFGSGYRVPLKQYTGRGAFDTIRFGVMGFHIGDVGMDAKTFKEMNILRVSEIFDMPVTREVKAPNLDFVTMTEPNELRPLAEGIASVLNSTGEFLANNNYKDLASFILDITKPKTTAAAVVEKLVRALPGFQDVYTINDQPVYVLKKAQLLVYHLWFVFRDQDPERFDFPDIHELTMFADNVIPTLLIHMGVIEIPDVWKQEMEEGKDVGMERATIMRAASLVAGEEITKKSNGLIKSEGDLDVYLWRLGKVGDYRKIVRMAWRDTVMF</sequence>
<dbReference type="PANTHER" id="PTHR21314:SF1">
    <property type="entry name" value="QUEUOSINE SALVAGE PROTEIN"/>
    <property type="match status" value="1"/>
</dbReference>
<evidence type="ECO:0000313" key="2">
    <source>
        <dbReference type="EMBL" id="CDH56621.1"/>
    </source>
</evidence>
<dbReference type="Proteomes" id="UP000027586">
    <property type="component" value="Unassembled WGS sequence"/>
</dbReference>
<organism evidence="2 3">
    <name type="scientific">Lichtheimia corymbifera JMRC:FSU:9682</name>
    <dbReference type="NCBI Taxonomy" id="1263082"/>
    <lineage>
        <taxon>Eukaryota</taxon>
        <taxon>Fungi</taxon>
        <taxon>Fungi incertae sedis</taxon>
        <taxon>Mucoromycota</taxon>
        <taxon>Mucoromycotina</taxon>
        <taxon>Mucoromycetes</taxon>
        <taxon>Mucorales</taxon>
        <taxon>Lichtheimiaceae</taxon>
        <taxon>Lichtheimia</taxon>
    </lineage>
</organism>
<proteinExistence type="inferred from homology"/>
<keyword evidence="1" id="KW-0378">Hydrolase</keyword>
<evidence type="ECO:0000313" key="3">
    <source>
        <dbReference type="Proteomes" id="UP000027586"/>
    </source>
</evidence>
<dbReference type="GO" id="GO:0006400">
    <property type="term" value="P:tRNA modification"/>
    <property type="evidence" value="ECO:0007669"/>
    <property type="project" value="TreeGrafter"/>
</dbReference>
<dbReference type="AlphaFoldDB" id="A0A068S5U9"/>
<dbReference type="EC" id="3.2.2.-" evidence="1"/>
<comment type="similarity">
    <text evidence="1">Belongs to the QNG1 protein family.</text>
</comment>
<comment type="function">
    <text evidence="1">Catalyzes the hydrolysis of queuosine 5'-phosphate, releasing the nucleobase queuine (q). Is required for salvage of queuine from exogenous queuosine (Q) that is imported and then converted to queuosine 5'-phosphate intracellularly.</text>
</comment>
<evidence type="ECO:0000256" key="1">
    <source>
        <dbReference type="RuleBase" id="RU365002"/>
    </source>
</evidence>
<dbReference type="EMBL" id="CBTN010000039">
    <property type="protein sequence ID" value="CDH56621.1"/>
    <property type="molecule type" value="Genomic_DNA"/>
</dbReference>
<protein>
    <recommendedName>
        <fullName evidence="1">Queuosine 5'-phosphate N-glycosylase/hydrolase</fullName>
        <ecNumber evidence="1">3.2.2.-</ecNumber>
    </recommendedName>
    <alternativeName>
        <fullName evidence="1">Queuosine-nucleotide N-glycosylase/hydrolase</fullName>
    </alternativeName>
</protein>
<comment type="catalytic activity">
    <reaction evidence="1">
        <text>queuosine 5'-phosphate + H2O = queuine + D-ribose 5-phosphate</text>
        <dbReference type="Rhea" id="RHEA:75387"/>
        <dbReference type="ChEBI" id="CHEBI:15377"/>
        <dbReference type="ChEBI" id="CHEBI:17433"/>
        <dbReference type="ChEBI" id="CHEBI:78346"/>
        <dbReference type="ChEBI" id="CHEBI:194371"/>
    </reaction>
    <physiologicalReaction direction="left-to-right" evidence="1">
        <dbReference type="Rhea" id="RHEA:75388"/>
    </physiologicalReaction>
</comment>
<dbReference type="PANTHER" id="PTHR21314">
    <property type="entry name" value="QUEUOSINE 5'-PHOSPHATE N-GLYCOSYLASE_HYDROLASE-RELATED"/>
    <property type="match status" value="1"/>
</dbReference>
<dbReference type="VEuPathDB" id="FungiDB:LCOR_07645.1"/>
<dbReference type="OrthoDB" id="416777at2759"/>
<comment type="caution">
    <text evidence="2">The sequence shown here is derived from an EMBL/GenBank/DDBJ whole genome shotgun (WGS) entry which is preliminary data.</text>
</comment>
<dbReference type="InterPro" id="IPR019438">
    <property type="entry name" value="Q_salvage"/>
</dbReference>
<dbReference type="Pfam" id="PF10343">
    <property type="entry name" value="Q_salvage"/>
    <property type="match status" value="1"/>
</dbReference>
<gene>
    <name evidence="2" type="ORF">LCOR_07645.1</name>
</gene>
<reference evidence="2" key="1">
    <citation type="submission" date="2013-08" db="EMBL/GenBank/DDBJ databases">
        <title>Gene expansion shapes genome architecture in the human pathogen Lichtheimia corymbifera: an evolutionary genomics analysis in the ancient terrestrial Mucorales (Mucoromycotina).</title>
        <authorList>
            <person name="Schwartze V.U."/>
            <person name="Winter S."/>
            <person name="Shelest E."/>
            <person name="Marcet-Houben M."/>
            <person name="Horn F."/>
            <person name="Wehner S."/>
            <person name="Hoffmann K."/>
            <person name="Riege K."/>
            <person name="Sammeth M."/>
            <person name="Nowrousian M."/>
            <person name="Valiante V."/>
            <person name="Linde J."/>
            <person name="Jacobsen I.D."/>
            <person name="Marz M."/>
            <person name="Brakhage A.A."/>
            <person name="Gabaldon T."/>
            <person name="Bocker S."/>
            <person name="Voigt K."/>
        </authorList>
    </citation>
    <scope>NUCLEOTIDE SEQUENCE [LARGE SCALE GENOMIC DNA]</scope>
    <source>
        <strain evidence="2">FSU 9682</strain>
    </source>
</reference>
<keyword evidence="3" id="KW-1185">Reference proteome</keyword>
<name>A0A068S5U9_9FUNG</name>
<dbReference type="GO" id="GO:0016787">
    <property type="term" value="F:hydrolase activity"/>
    <property type="evidence" value="ECO:0007669"/>
    <property type="project" value="UniProtKB-KW"/>
</dbReference>